<sequence length="158" mass="17886">MWSFLVLSANSGPLLPYDSDSWWHAIPLVPNLSLFIALLYIMYYILLEPVAGSLYSIILLYMVYNATNFNASYPNHNTLAIIVHISSWIMQIAAHGFAEKRSPAFKDNIVQAFLLAPLFVWLEVLFAVGYRSGLQKRVSLEAELAIAKFKEEKGKKSE</sequence>
<protein>
    <submittedName>
        <fullName evidence="1">14886_t:CDS:1</fullName>
    </submittedName>
</protein>
<accession>A0ACA9NQ58</accession>
<keyword evidence="2" id="KW-1185">Reference proteome</keyword>
<dbReference type="EMBL" id="CAJVPT010023399">
    <property type="protein sequence ID" value="CAG8665249.1"/>
    <property type="molecule type" value="Genomic_DNA"/>
</dbReference>
<dbReference type="Proteomes" id="UP000789525">
    <property type="component" value="Unassembled WGS sequence"/>
</dbReference>
<organism evidence="1 2">
    <name type="scientific">Acaulospora colombiana</name>
    <dbReference type="NCBI Taxonomy" id="27376"/>
    <lineage>
        <taxon>Eukaryota</taxon>
        <taxon>Fungi</taxon>
        <taxon>Fungi incertae sedis</taxon>
        <taxon>Mucoromycota</taxon>
        <taxon>Glomeromycotina</taxon>
        <taxon>Glomeromycetes</taxon>
        <taxon>Diversisporales</taxon>
        <taxon>Acaulosporaceae</taxon>
        <taxon>Acaulospora</taxon>
    </lineage>
</organism>
<reference evidence="1" key="1">
    <citation type="submission" date="2021-06" db="EMBL/GenBank/DDBJ databases">
        <authorList>
            <person name="Kallberg Y."/>
            <person name="Tangrot J."/>
            <person name="Rosling A."/>
        </authorList>
    </citation>
    <scope>NUCLEOTIDE SEQUENCE</scope>
    <source>
        <strain evidence="1">CL356</strain>
    </source>
</reference>
<comment type="caution">
    <text evidence="1">The sequence shown here is derived from an EMBL/GenBank/DDBJ whole genome shotgun (WGS) entry which is preliminary data.</text>
</comment>
<proteinExistence type="predicted"/>
<gene>
    <name evidence="1" type="ORF">ACOLOM_LOCUS8737</name>
</gene>
<evidence type="ECO:0000313" key="2">
    <source>
        <dbReference type="Proteomes" id="UP000789525"/>
    </source>
</evidence>
<name>A0ACA9NQ58_9GLOM</name>
<evidence type="ECO:0000313" key="1">
    <source>
        <dbReference type="EMBL" id="CAG8665249.1"/>
    </source>
</evidence>